<dbReference type="EMBL" id="CAAALY010005883">
    <property type="protein sequence ID" value="VEL09258.1"/>
    <property type="molecule type" value="Genomic_DNA"/>
</dbReference>
<comment type="caution">
    <text evidence="2">The sequence shown here is derived from an EMBL/GenBank/DDBJ whole genome shotgun (WGS) entry which is preliminary data.</text>
</comment>
<dbReference type="InterPro" id="IPR003961">
    <property type="entry name" value="FN3_dom"/>
</dbReference>
<evidence type="ECO:0000259" key="1">
    <source>
        <dbReference type="PROSITE" id="PS50853"/>
    </source>
</evidence>
<dbReference type="PROSITE" id="PS50853">
    <property type="entry name" value="FN3"/>
    <property type="match status" value="1"/>
</dbReference>
<dbReference type="Gene3D" id="2.60.40.10">
    <property type="entry name" value="Immunoglobulins"/>
    <property type="match status" value="2"/>
</dbReference>
<proteinExistence type="predicted"/>
<gene>
    <name evidence="2" type="ORF">PXEA_LOCUS2698</name>
</gene>
<dbReference type="OrthoDB" id="8923679at2759"/>
<dbReference type="InterPro" id="IPR013783">
    <property type="entry name" value="Ig-like_fold"/>
</dbReference>
<dbReference type="Pfam" id="PF00041">
    <property type="entry name" value="fn3"/>
    <property type="match status" value="1"/>
</dbReference>
<sequence length="231" mass="24760">MLLRLARLTDDVGEMFGNVPRPQTDFGNDDAYNGLRISIIFSSCPYETTALLAAPSKPLDLKLVSNTESGMEFSWSPPEHQNGEIRDYELSMIPTSESSFAAPITVNAASLLTATVKEALIEVTQYSVTVTATTMTLETGKGGGRGPPSDTITVMSLPGQPSAPLAFSYAKPTANSVTMNWIKPANIRGTLAGYTLSIEATEDAYGVKLPKKKEIVVKVEADTSEYMPTGL</sequence>
<dbReference type="CDD" id="cd00063">
    <property type="entry name" value="FN3"/>
    <property type="match status" value="1"/>
</dbReference>
<keyword evidence="3" id="KW-1185">Reference proteome</keyword>
<dbReference type="SUPFAM" id="SSF49265">
    <property type="entry name" value="Fibronectin type III"/>
    <property type="match status" value="1"/>
</dbReference>
<reference evidence="2" key="1">
    <citation type="submission" date="2018-11" db="EMBL/GenBank/DDBJ databases">
        <authorList>
            <consortium name="Pathogen Informatics"/>
        </authorList>
    </citation>
    <scope>NUCLEOTIDE SEQUENCE</scope>
</reference>
<feature type="non-terminal residue" evidence="2">
    <location>
        <position position="1"/>
    </location>
</feature>
<dbReference type="Proteomes" id="UP000784294">
    <property type="component" value="Unassembled WGS sequence"/>
</dbReference>
<accession>A0A3S4ZX12</accession>
<organism evidence="2 3">
    <name type="scientific">Protopolystoma xenopodis</name>
    <dbReference type="NCBI Taxonomy" id="117903"/>
    <lineage>
        <taxon>Eukaryota</taxon>
        <taxon>Metazoa</taxon>
        <taxon>Spiralia</taxon>
        <taxon>Lophotrochozoa</taxon>
        <taxon>Platyhelminthes</taxon>
        <taxon>Monogenea</taxon>
        <taxon>Polyopisthocotylea</taxon>
        <taxon>Polystomatidea</taxon>
        <taxon>Polystomatidae</taxon>
        <taxon>Protopolystoma</taxon>
    </lineage>
</organism>
<feature type="domain" description="Fibronectin type-III" evidence="1">
    <location>
        <begin position="57"/>
        <end position="159"/>
    </location>
</feature>
<protein>
    <recommendedName>
        <fullName evidence="1">Fibronectin type-III domain-containing protein</fullName>
    </recommendedName>
</protein>
<dbReference type="InterPro" id="IPR036116">
    <property type="entry name" value="FN3_sf"/>
</dbReference>
<dbReference type="SMART" id="SM00060">
    <property type="entry name" value="FN3"/>
    <property type="match status" value="2"/>
</dbReference>
<evidence type="ECO:0000313" key="2">
    <source>
        <dbReference type="EMBL" id="VEL09258.1"/>
    </source>
</evidence>
<evidence type="ECO:0000313" key="3">
    <source>
        <dbReference type="Proteomes" id="UP000784294"/>
    </source>
</evidence>
<name>A0A3S4ZX12_9PLAT</name>
<dbReference type="AlphaFoldDB" id="A0A3S4ZX12"/>